<name>A0ABQ5AP62_9ASTR</name>
<keyword evidence="2" id="KW-1185">Reference proteome</keyword>
<reference evidence="1" key="2">
    <citation type="submission" date="2022-01" db="EMBL/GenBank/DDBJ databases">
        <authorList>
            <person name="Yamashiro T."/>
            <person name="Shiraishi A."/>
            <person name="Satake H."/>
            <person name="Nakayama K."/>
        </authorList>
    </citation>
    <scope>NUCLEOTIDE SEQUENCE</scope>
</reference>
<reference evidence="1" key="1">
    <citation type="journal article" date="2022" name="Int. J. Mol. Sci.">
        <title>Draft Genome of Tanacetum Coccineum: Genomic Comparison of Closely Related Tanacetum-Family Plants.</title>
        <authorList>
            <person name="Yamashiro T."/>
            <person name="Shiraishi A."/>
            <person name="Nakayama K."/>
            <person name="Satake H."/>
        </authorList>
    </citation>
    <scope>NUCLEOTIDE SEQUENCE</scope>
</reference>
<gene>
    <name evidence="1" type="ORF">Tco_0824097</name>
</gene>
<evidence type="ECO:0000313" key="2">
    <source>
        <dbReference type="Proteomes" id="UP001151760"/>
    </source>
</evidence>
<comment type="caution">
    <text evidence="1">The sequence shown here is derived from an EMBL/GenBank/DDBJ whole genome shotgun (WGS) entry which is preliminary data.</text>
</comment>
<organism evidence="1 2">
    <name type="scientific">Tanacetum coccineum</name>
    <dbReference type="NCBI Taxonomy" id="301880"/>
    <lineage>
        <taxon>Eukaryota</taxon>
        <taxon>Viridiplantae</taxon>
        <taxon>Streptophyta</taxon>
        <taxon>Embryophyta</taxon>
        <taxon>Tracheophyta</taxon>
        <taxon>Spermatophyta</taxon>
        <taxon>Magnoliopsida</taxon>
        <taxon>eudicotyledons</taxon>
        <taxon>Gunneridae</taxon>
        <taxon>Pentapetalae</taxon>
        <taxon>asterids</taxon>
        <taxon>campanulids</taxon>
        <taxon>Asterales</taxon>
        <taxon>Asteraceae</taxon>
        <taxon>Asteroideae</taxon>
        <taxon>Anthemideae</taxon>
        <taxon>Anthemidinae</taxon>
        <taxon>Tanacetum</taxon>
    </lineage>
</organism>
<sequence length="140" mass="15938">MANLSEDIQSASSDTRPLMLDRSDFASWQQRIRLYCLGKDNRENILQSIDEGPFKMGKFRETLVEGAEGALHLCRILVIYNTKEQYRNLKRESRWEDGSSERKTSLRSSTKHNLLSSSCDLLPSCDLVTSGPTCSYYSSC</sequence>
<protein>
    <recommendedName>
        <fullName evidence="3">Integrase, catalytic region, zinc finger, CCHC-type, peptidase aspartic, catalytic</fullName>
    </recommendedName>
</protein>
<dbReference type="EMBL" id="BQNB010012386">
    <property type="protein sequence ID" value="GJT02928.1"/>
    <property type="molecule type" value="Genomic_DNA"/>
</dbReference>
<evidence type="ECO:0008006" key="3">
    <source>
        <dbReference type="Google" id="ProtNLM"/>
    </source>
</evidence>
<accession>A0ABQ5AP62</accession>
<proteinExistence type="predicted"/>
<evidence type="ECO:0000313" key="1">
    <source>
        <dbReference type="EMBL" id="GJT02928.1"/>
    </source>
</evidence>
<dbReference type="Proteomes" id="UP001151760">
    <property type="component" value="Unassembled WGS sequence"/>
</dbReference>